<evidence type="ECO:0000313" key="3">
    <source>
        <dbReference type="Proteomes" id="UP000019102"/>
    </source>
</evidence>
<organism evidence="2 3">
    <name type="scientific">Gracilibacillus boraciitolerans JCM 21714</name>
    <dbReference type="NCBI Taxonomy" id="1298598"/>
    <lineage>
        <taxon>Bacteria</taxon>
        <taxon>Bacillati</taxon>
        <taxon>Bacillota</taxon>
        <taxon>Bacilli</taxon>
        <taxon>Bacillales</taxon>
        <taxon>Bacillaceae</taxon>
        <taxon>Gracilibacillus</taxon>
    </lineage>
</organism>
<dbReference type="InterPro" id="IPR013325">
    <property type="entry name" value="RNA_pol_sigma_r2"/>
</dbReference>
<dbReference type="AlphaFoldDB" id="W4VQC6"/>
<proteinExistence type="predicted"/>
<accession>W4VQC6</accession>
<dbReference type="GO" id="GO:0006352">
    <property type="term" value="P:DNA-templated transcription initiation"/>
    <property type="evidence" value="ECO:0007669"/>
    <property type="project" value="InterPro"/>
</dbReference>
<feature type="domain" description="RNA polymerase sigma-70 region 2" evidence="1">
    <location>
        <begin position="19"/>
        <end position="63"/>
    </location>
</feature>
<comment type="caution">
    <text evidence="2">The sequence shown here is derived from an EMBL/GenBank/DDBJ whole genome shotgun (WGS) entry which is preliminary data.</text>
</comment>
<dbReference type="RefSeq" id="WP_035725629.1">
    <property type="nucleotide sequence ID" value="NZ_BAVS01000035.1"/>
</dbReference>
<gene>
    <name evidence="2" type="ORF">JCM21714_4145</name>
</gene>
<keyword evidence="3" id="KW-1185">Reference proteome</keyword>
<dbReference type="Gene3D" id="1.10.1740.10">
    <property type="match status" value="1"/>
</dbReference>
<evidence type="ECO:0000259" key="1">
    <source>
        <dbReference type="Pfam" id="PF04542"/>
    </source>
</evidence>
<protein>
    <recommendedName>
        <fullName evidence="1">RNA polymerase sigma-70 region 2 domain-containing protein</fullName>
    </recommendedName>
</protein>
<dbReference type="EMBL" id="BAVS01000035">
    <property type="protein sequence ID" value="GAE94944.1"/>
    <property type="molecule type" value="Genomic_DNA"/>
</dbReference>
<evidence type="ECO:0000313" key="2">
    <source>
        <dbReference type="EMBL" id="GAE94944.1"/>
    </source>
</evidence>
<dbReference type="Pfam" id="PF04542">
    <property type="entry name" value="Sigma70_r2"/>
    <property type="match status" value="1"/>
</dbReference>
<dbReference type="InterPro" id="IPR007627">
    <property type="entry name" value="RNA_pol_sigma70_r2"/>
</dbReference>
<dbReference type="GO" id="GO:0003700">
    <property type="term" value="F:DNA-binding transcription factor activity"/>
    <property type="evidence" value="ECO:0007669"/>
    <property type="project" value="InterPro"/>
</dbReference>
<dbReference type="Proteomes" id="UP000019102">
    <property type="component" value="Unassembled WGS sequence"/>
</dbReference>
<sequence>MFKKLFQKTEPTEEEFRLLYDMFYSRVYRDAYFITKDSHLAQDALQETFVKAYKHMKGLEDKGRMGGHGFPPLQRELLLIF</sequence>
<name>W4VQC6_9BACI</name>
<reference evidence="2 3" key="1">
    <citation type="journal article" date="2014" name="Genome Announc.">
        <title>Draft Genome Sequence of the Boron-Tolerant and Moderately Halotolerant Bacterium Gracilibacillus boraciitolerans JCM 21714T.</title>
        <authorList>
            <person name="Ahmed I."/>
            <person name="Oshima K."/>
            <person name="Suda W."/>
            <person name="Kitamura K."/>
            <person name="Iida T."/>
            <person name="Ohmori Y."/>
            <person name="Fujiwara T."/>
            <person name="Hattori M."/>
            <person name="Ohkuma M."/>
        </authorList>
    </citation>
    <scope>NUCLEOTIDE SEQUENCE [LARGE SCALE GENOMIC DNA]</scope>
    <source>
        <strain evidence="2 3">JCM 21714</strain>
    </source>
</reference>
<dbReference type="SUPFAM" id="SSF88946">
    <property type="entry name" value="Sigma2 domain of RNA polymerase sigma factors"/>
    <property type="match status" value="1"/>
</dbReference>
<dbReference type="eggNOG" id="COG1595">
    <property type="taxonomic scope" value="Bacteria"/>
</dbReference>
<dbReference type="STRING" id="1298598.JCM21714_4145"/>